<keyword evidence="2" id="KW-0813">Transport</keyword>
<feature type="transmembrane region" description="Helical" evidence="8">
    <location>
        <begin position="252"/>
        <end position="273"/>
    </location>
</feature>
<feature type="transmembrane region" description="Helical" evidence="8">
    <location>
        <begin position="345"/>
        <end position="366"/>
    </location>
</feature>
<feature type="transmembrane region" description="Helical" evidence="8">
    <location>
        <begin position="210"/>
        <end position="232"/>
    </location>
</feature>
<keyword evidence="11" id="KW-1185">Reference proteome</keyword>
<comment type="caution">
    <text evidence="10">The sequence shown here is derived from an EMBL/GenBank/DDBJ whole genome shotgun (WGS) entry which is preliminary data.</text>
</comment>
<feature type="transmembrane region" description="Helical" evidence="8">
    <location>
        <begin position="395"/>
        <end position="414"/>
    </location>
</feature>
<keyword evidence="5 8" id="KW-1133">Transmembrane helix</keyword>
<dbReference type="Pfam" id="PF00324">
    <property type="entry name" value="AA_permease"/>
    <property type="match status" value="1"/>
</dbReference>
<dbReference type="InterPro" id="IPR004841">
    <property type="entry name" value="AA-permease/SLC12A_dom"/>
</dbReference>
<feature type="transmembrane region" description="Helical" evidence="8">
    <location>
        <begin position="68"/>
        <end position="89"/>
    </location>
</feature>
<protein>
    <submittedName>
        <fullName evidence="10">Amino-acid permease inda1</fullName>
    </submittedName>
</protein>
<feature type="transmembrane region" description="Helical" evidence="8">
    <location>
        <begin position="149"/>
        <end position="170"/>
    </location>
</feature>
<dbReference type="GO" id="GO:0016020">
    <property type="term" value="C:membrane"/>
    <property type="evidence" value="ECO:0007669"/>
    <property type="project" value="UniProtKB-SubCell"/>
</dbReference>
<organism evidence="10 11">
    <name type="scientific">Extremus antarcticus</name>
    <dbReference type="NCBI Taxonomy" id="702011"/>
    <lineage>
        <taxon>Eukaryota</taxon>
        <taxon>Fungi</taxon>
        <taxon>Dikarya</taxon>
        <taxon>Ascomycota</taxon>
        <taxon>Pezizomycotina</taxon>
        <taxon>Dothideomycetes</taxon>
        <taxon>Dothideomycetidae</taxon>
        <taxon>Mycosphaerellales</taxon>
        <taxon>Extremaceae</taxon>
        <taxon>Extremus</taxon>
    </lineage>
</organism>
<evidence type="ECO:0000256" key="5">
    <source>
        <dbReference type="ARBA" id="ARBA00022989"/>
    </source>
</evidence>
<reference evidence="10" key="1">
    <citation type="submission" date="2023-04" db="EMBL/GenBank/DDBJ databases">
        <title>Black Yeasts Isolated from many extreme environments.</title>
        <authorList>
            <person name="Coleine C."/>
            <person name="Stajich J.E."/>
            <person name="Selbmann L."/>
        </authorList>
    </citation>
    <scope>NUCLEOTIDE SEQUENCE</scope>
    <source>
        <strain evidence="10">CCFEE 5312</strain>
    </source>
</reference>
<evidence type="ECO:0000313" key="10">
    <source>
        <dbReference type="EMBL" id="KAK3052138.1"/>
    </source>
</evidence>
<dbReference type="PIRSF" id="PIRSF006060">
    <property type="entry name" value="AA_transporter"/>
    <property type="match status" value="1"/>
</dbReference>
<evidence type="ECO:0000256" key="3">
    <source>
        <dbReference type="ARBA" id="ARBA00022692"/>
    </source>
</evidence>
<gene>
    <name evidence="10" type="primary">INDA1</name>
    <name evidence="10" type="ORF">LTR09_006730</name>
</gene>
<feature type="domain" description="Amino acid permease/ SLC12A" evidence="9">
    <location>
        <begin position="67"/>
        <end position="524"/>
    </location>
</feature>
<dbReference type="Gene3D" id="1.20.1740.10">
    <property type="entry name" value="Amino acid/polyamine transporter I"/>
    <property type="match status" value="1"/>
</dbReference>
<dbReference type="PANTHER" id="PTHR43341">
    <property type="entry name" value="AMINO ACID PERMEASE"/>
    <property type="match status" value="1"/>
</dbReference>
<dbReference type="AlphaFoldDB" id="A0AAJ0DDR5"/>
<evidence type="ECO:0000259" key="9">
    <source>
        <dbReference type="Pfam" id="PF00324"/>
    </source>
</evidence>
<feature type="region of interest" description="Disordered" evidence="7">
    <location>
        <begin position="1"/>
        <end position="29"/>
    </location>
</feature>
<feature type="transmembrane region" description="Helical" evidence="8">
    <location>
        <begin position="294"/>
        <end position="313"/>
    </location>
</feature>
<dbReference type="GO" id="GO:0015171">
    <property type="term" value="F:amino acid transmembrane transporter activity"/>
    <property type="evidence" value="ECO:0007669"/>
    <property type="project" value="TreeGrafter"/>
</dbReference>
<comment type="subcellular location">
    <subcellularLocation>
        <location evidence="1">Membrane</location>
        <topology evidence="1">Multi-pass membrane protein</topology>
    </subcellularLocation>
</comment>
<evidence type="ECO:0000256" key="4">
    <source>
        <dbReference type="ARBA" id="ARBA00022970"/>
    </source>
</evidence>
<dbReference type="PANTHER" id="PTHR43341:SF12">
    <property type="entry name" value="AMINO ACID TRANSPORTER (EUROFUNG)"/>
    <property type="match status" value="1"/>
</dbReference>
<evidence type="ECO:0000256" key="7">
    <source>
        <dbReference type="SAM" id="MobiDB-lite"/>
    </source>
</evidence>
<accession>A0AAJ0DDR5</accession>
<evidence type="ECO:0000256" key="6">
    <source>
        <dbReference type="ARBA" id="ARBA00023136"/>
    </source>
</evidence>
<feature type="transmembrane region" description="Helical" evidence="8">
    <location>
        <begin position="420"/>
        <end position="443"/>
    </location>
</feature>
<sequence>MDAKDNHAVVGSEKGFTPSDSDGDVVTTHNAERPGLMTRLGLTGASFQRRTLDDKHNQLNKTLKTRHLNMIAIGGSIGAGLFVGSGGALATGGPAGLLIAFSIIGIMMFMVVYALGELAIQYPISGGFYTYSTRFIDPAWGFAMGWNYVFQWAIVLPLELVVAGFTVNFWPNDVNVAVWITLFFAVIIFINIFGVLGYAEEEFWVAGLKLITIIIFLFMGLIFVLGGGPSSGKFSEYWGARTWYNPGAFADGFYGVCAVFVTAAFSFSGTELVGLAAAESATPQASLPSAIKQVFWRITLFYILSLTFVGLLVPHDDKRLLGSGYIDVTASPFVIVAVDAGIPRFGGFVNVVILLAVISIGLSGVYGGSRTLTALAEQGYAPKIFGYIDRAGRPLFSVLFVLAFGPIAYVSLAAAGDVVFSWLVALSGLAALFTWGSICLAHIRFRAAWKHHGHKLDELAWKSPFGAIGSWIGLILIILVLIAQFYTAIKPMTAYAFFNSYLALFVVLLFYAIGYAWKREGWKKVSQIDVDSGRRQLNFEEYEKLKARKAGWPMWKRVLDYVF</sequence>
<feature type="transmembrane region" description="Helical" evidence="8">
    <location>
        <begin position="95"/>
        <end position="115"/>
    </location>
</feature>
<dbReference type="InterPro" id="IPR050524">
    <property type="entry name" value="APC_YAT"/>
</dbReference>
<keyword evidence="6 8" id="KW-0472">Membrane</keyword>
<dbReference type="InterPro" id="IPR004840">
    <property type="entry name" value="Amino_acid_permease_CS"/>
</dbReference>
<feature type="transmembrane region" description="Helical" evidence="8">
    <location>
        <begin position="495"/>
        <end position="517"/>
    </location>
</feature>
<feature type="transmembrane region" description="Helical" evidence="8">
    <location>
        <begin position="464"/>
        <end position="489"/>
    </location>
</feature>
<proteinExistence type="predicted"/>
<keyword evidence="4" id="KW-0029">Amino-acid transport</keyword>
<dbReference type="Proteomes" id="UP001271007">
    <property type="component" value="Unassembled WGS sequence"/>
</dbReference>
<dbReference type="EMBL" id="JAWDJX010000022">
    <property type="protein sequence ID" value="KAK3052138.1"/>
    <property type="molecule type" value="Genomic_DNA"/>
</dbReference>
<keyword evidence="3 8" id="KW-0812">Transmembrane</keyword>
<evidence type="ECO:0000256" key="2">
    <source>
        <dbReference type="ARBA" id="ARBA00022448"/>
    </source>
</evidence>
<name>A0AAJ0DDR5_9PEZI</name>
<feature type="transmembrane region" description="Helical" evidence="8">
    <location>
        <begin position="176"/>
        <end position="198"/>
    </location>
</feature>
<evidence type="ECO:0000256" key="8">
    <source>
        <dbReference type="SAM" id="Phobius"/>
    </source>
</evidence>
<dbReference type="FunFam" id="1.20.1740.10:FF:000017">
    <property type="entry name" value="Amino acid permease"/>
    <property type="match status" value="1"/>
</dbReference>
<dbReference type="PROSITE" id="PS00218">
    <property type="entry name" value="AMINO_ACID_PERMEASE_1"/>
    <property type="match status" value="1"/>
</dbReference>
<evidence type="ECO:0000256" key="1">
    <source>
        <dbReference type="ARBA" id="ARBA00004141"/>
    </source>
</evidence>
<evidence type="ECO:0000313" key="11">
    <source>
        <dbReference type="Proteomes" id="UP001271007"/>
    </source>
</evidence>